<dbReference type="OrthoDB" id="9799538at2"/>
<dbReference type="InterPro" id="IPR036282">
    <property type="entry name" value="Glutathione-S-Trfase_C_sf"/>
</dbReference>
<evidence type="ECO:0000259" key="1">
    <source>
        <dbReference type="PROSITE" id="PS50404"/>
    </source>
</evidence>
<dbReference type="PANTHER" id="PTHR42673">
    <property type="entry name" value="MALEYLACETOACETATE ISOMERASE"/>
    <property type="match status" value="1"/>
</dbReference>
<sequence length="222" mass="24692">MSKPILIIGNKNYSSWSLRPWLALSVAGIAFEEQLVKLFDDDWAASKAKLPSGTVPVLEHDGLVIWETLAILEYIAETWPDAHLWPQDKAARARARVVSNEMHAGFGAVRSHMPMNIRASHPGRGRGEGDAALAVERDIRRIEAIWTECRDTFGQGGDFLFGAFSNADAMFAPVVSRFTTYDVNLNTTAQMYMAAIQNMPAMQAWSIAARAEPWIVKEDEID</sequence>
<dbReference type="SUPFAM" id="SSF47616">
    <property type="entry name" value="GST C-terminal domain-like"/>
    <property type="match status" value="1"/>
</dbReference>
<protein>
    <submittedName>
        <fullName evidence="2">Glutathione S-transferase</fullName>
    </submittedName>
</protein>
<dbReference type="STRING" id="28181.BEN30_01825"/>
<dbReference type="PROSITE" id="PS50404">
    <property type="entry name" value="GST_NTER"/>
    <property type="match status" value="1"/>
</dbReference>
<dbReference type="CDD" id="cd03194">
    <property type="entry name" value="GST_C_3"/>
    <property type="match status" value="1"/>
</dbReference>
<accession>A0A1E5QC89</accession>
<keyword evidence="2" id="KW-0808">Transferase</keyword>
<dbReference type="AlphaFoldDB" id="A0A1E5QC89"/>
<reference evidence="3" key="1">
    <citation type="submission" date="2016-07" db="EMBL/GenBank/DDBJ databases">
        <authorList>
            <person name="Florea S."/>
            <person name="Webb J.S."/>
            <person name="Jaromczyk J."/>
            <person name="Schardl C.L."/>
        </authorList>
    </citation>
    <scope>NUCLEOTIDE SEQUENCE [LARGE SCALE GENOMIC DNA]</scope>
    <source>
        <strain evidence="3">MV-1</strain>
    </source>
</reference>
<evidence type="ECO:0000313" key="2">
    <source>
        <dbReference type="EMBL" id="OEJ69602.1"/>
    </source>
</evidence>
<dbReference type="GO" id="GO:0016034">
    <property type="term" value="F:maleylacetoacetate isomerase activity"/>
    <property type="evidence" value="ECO:0007669"/>
    <property type="project" value="TreeGrafter"/>
</dbReference>
<dbReference type="EMBL" id="MCGG01000002">
    <property type="protein sequence ID" value="OEJ69602.1"/>
    <property type="molecule type" value="Genomic_DNA"/>
</dbReference>
<comment type="caution">
    <text evidence="2">The sequence shown here is derived from an EMBL/GenBank/DDBJ whole genome shotgun (WGS) entry which is preliminary data.</text>
</comment>
<dbReference type="RefSeq" id="WP_069956319.1">
    <property type="nucleotide sequence ID" value="NZ_MCGG01000002.1"/>
</dbReference>
<dbReference type="InterPro" id="IPR004045">
    <property type="entry name" value="Glutathione_S-Trfase_N"/>
</dbReference>
<dbReference type="Pfam" id="PF13410">
    <property type="entry name" value="GST_C_2"/>
    <property type="match status" value="1"/>
</dbReference>
<dbReference type="SUPFAM" id="SSF52833">
    <property type="entry name" value="Thioredoxin-like"/>
    <property type="match status" value="1"/>
</dbReference>
<dbReference type="SFLD" id="SFLDS00019">
    <property type="entry name" value="Glutathione_Transferase_(cytos"/>
    <property type="match status" value="1"/>
</dbReference>
<proteinExistence type="predicted"/>
<dbReference type="InterPro" id="IPR036249">
    <property type="entry name" value="Thioredoxin-like_sf"/>
</dbReference>
<organism evidence="2 3">
    <name type="scientific">Magnetovibrio blakemorei</name>
    <dbReference type="NCBI Taxonomy" id="28181"/>
    <lineage>
        <taxon>Bacteria</taxon>
        <taxon>Pseudomonadati</taxon>
        <taxon>Pseudomonadota</taxon>
        <taxon>Alphaproteobacteria</taxon>
        <taxon>Rhodospirillales</taxon>
        <taxon>Magnetovibrionaceae</taxon>
        <taxon>Magnetovibrio</taxon>
    </lineage>
</organism>
<feature type="domain" description="GST N-terminal" evidence="1">
    <location>
        <begin position="4"/>
        <end position="83"/>
    </location>
</feature>
<dbReference type="GO" id="GO:0006559">
    <property type="term" value="P:L-phenylalanine catabolic process"/>
    <property type="evidence" value="ECO:0007669"/>
    <property type="project" value="TreeGrafter"/>
</dbReference>
<gene>
    <name evidence="2" type="ORF">BEN30_01825</name>
</gene>
<evidence type="ECO:0000313" key="3">
    <source>
        <dbReference type="Proteomes" id="UP000095347"/>
    </source>
</evidence>
<dbReference type="InterPro" id="IPR040079">
    <property type="entry name" value="Glutathione_S-Trfase"/>
</dbReference>
<dbReference type="Gene3D" id="3.40.30.10">
    <property type="entry name" value="Glutaredoxin"/>
    <property type="match status" value="1"/>
</dbReference>
<dbReference type="GO" id="GO:0004364">
    <property type="term" value="F:glutathione transferase activity"/>
    <property type="evidence" value="ECO:0007669"/>
    <property type="project" value="TreeGrafter"/>
</dbReference>
<dbReference type="Pfam" id="PF13409">
    <property type="entry name" value="GST_N_2"/>
    <property type="match status" value="1"/>
</dbReference>
<dbReference type="Gene3D" id="1.20.1050.10">
    <property type="match status" value="1"/>
</dbReference>
<dbReference type="GO" id="GO:0006749">
    <property type="term" value="P:glutathione metabolic process"/>
    <property type="evidence" value="ECO:0007669"/>
    <property type="project" value="TreeGrafter"/>
</dbReference>
<dbReference type="CDD" id="cd03043">
    <property type="entry name" value="GST_N_1"/>
    <property type="match status" value="1"/>
</dbReference>
<keyword evidence="3" id="KW-1185">Reference proteome</keyword>
<name>A0A1E5QC89_9PROT</name>
<dbReference type="PANTHER" id="PTHR42673:SF4">
    <property type="entry name" value="MALEYLACETOACETATE ISOMERASE"/>
    <property type="match status" value="1"/>
</dbReference>
<dbReference type="Proteomes" id="UP000095347">
    <property type="component" value="Unassembled WGS sequence"/>
</dbReference>